<feature type="transmembrane region" description="Helical" evidence="5">
    <location>
        <begin position="307"/>
        <end position="329"/>
    </location>
</feature>
<keyword evidence="4 5" id="KW-0472">Membrane</keyword>
<dbReference type="AlphaFoldDB" id="A0A1E7WNJ0"/>
<dbReference type="PANTHER" id="PTHR11662:SF285">
    <property type="entry name" value="HEXURONATE TRANSPORTER"/>
    <property type="match status" value="1"/>
</dbReference>
<reference evidence="8" key="1">
    <citation type="journal article" date="2016" name="Front. Microbiol.">
        <title>Molecular Keys to the Janthinobacterium and Duganella spp. Interaction with the Plant Pathogen Fusarium graminearum.</title>
        <authorList>
            <person name="Haack F.S."/>
            <person name="Poehlein A."/>
            <person name="Kroger C."/>
            <person name="Voigt C.A."/>
            <person name="Piepenbring M."/>
            <person name="Bode H.B."/>
            <person name="Daniel R."/>
            <person name="Schafer W."/>
            <person name="Streit W.R."/>
        </authorList>
    </citation>
    <scope>NUCLEOTIDE SEQUENCE [LARGE SCALE GENOMIC DNA]</scope>
    <source>
        <strain evidence="8">T54</strain>
    </source>
</reference>
<dbReference type="PROSITE" id="PS50850">
    <property type="entry name" value="MFS"/>
    <property type="match status" value="1"/>
</dbReference>
<evidence type="ECO:0000256" key="1">
    <source>
        <dbReference type="ARBA" id="ARBA00004141"/>
    </source>
</evidence>
<accession>A0A1E7WNJ0</accession>
<evidence type="ECO:0000313" key="8">
    <source>
        <dbReference type="Proteomes" id="UP000175989"/>
    </source>
</evidence>
<dbReference type="InterPro" id="IPR011701">
    <property type="entry name" value="MFS"/>
</dbReference>
<feature type="transmembrane region" description="Helical" evidence="5">
    <location>
        <begin position="59"/>
        <end position="77"/>
    </location>
</feature>
<feature type="transmembrane region" description="Helical" evidence="5">
    <location>
        <begin position="267"/>
        <end position="287"/>
    </location>
</feature>
<name>A0A1E7WNJ0_9BURK</name>
<dbReference type="InterPro" id="IPR050382">
    <property type="entry name" value="MFS_Na/Anion_cotransporter"/>
</dbReference>
<dbReference type="PANTHER" id="PTHR11662">
    <property type="entry name" value="SOLUTE CARRIER FAMILY 17"/>
    <property type="match status" value="1"/>
</dbReference>
<evidence type="ECO:0000256" key="5">
    <source>
        <dbReference type="SAM" id="Phobius"/>
    </source>
</evidence>
<dbReference type="OrthoDB" id="8596007at2"/>
<feature type="transmembrane region" description="Helical" evidence="5">
    <location>
        <begin position="113"/>
        <end position="134"/>
    </location>
</feature>
<feature type="transmembrane region" description="Helical" evidence="5">
    <location>
        <begin position="436"/>
        <end position="458"/>
    </location>
</feature>
<dbReference type="RefSeq" id="WP_070248280.1">
    <property type="nucleotide sequence ID" value="NZ_LROM01000082.1"/>
</dbReference>
<keyword evidence="3 5" id="KW-1133">Transmembrane helix</keyword>
<feature type="transmembrane region" description="Helical" evidence="5">
    <location>
        <begin position="195"/>
        <end position="216"/>
    </location>
</feature>
<feature type="transmembrane region" description="Helical" evidence="5">
    <location>
        <begin position="89"/>
        <end position="107"/>
    </location>
</feature>
<evidence type="ECO:0000256" key="3">
    <source>
        <dbReference type="ARBA" id="ARBA00022989"/>
    </source>
</evidence>
<evidence type="ECO:0000259" key="6">
    <source>
        <dbReference type="PROSITE" id="PS50850"/>
    </source>
</evidence>
<dbReference type="Proteomes" id="UP000175989">
    <property type="component" value="Unassembled WGS sequence"/>
</dbReference>
<dbReference type="CDD" id="cd17319">
    <property type="entry name" value="MFS_ExuT_GudP_like"/>
    <property type="match status" value="1"/>
</dbReference>
<feature type="transmembrane region" description="Helical" evidence="5">
    <location>
        <begin position="397"/>
        <end position="416"/>
    </location>
</feature>
<dbReference type="InterPro" id="IPR020846">
    <property type="entry name" value="MFS_dom"/>
</dbReference>
<comment type="caution">
    <text evidence="7">The sequence shown here is derived from an EMBL/GenBank/DDBJ whole genome shotgun (WGS) entry which is preliminary data.</text>
</comment>
<evidence type="ECO:0000256" key="4">
    <source>
        <dbReference type="ARBA" id="ARBA00023136"/>
    </source>
</evidence>
<feature type="transmembrane region" description="Helical" evidence="5">
    <location>
        <begin position="341"/>
        <end position="358"/>
    </location>
</feature>
<keyword evidence="2 5" id="KW-0812">Transmembrane</keyword>
<evidence type="ECO:0000313" key="7">
    <source>
        <dbReference type="EMBL" id="OFA00722.1"/>
    </source>
</evidence>
<dbReference type="PATRIC" id="fig|762836.4.peg.2457"/>
<dbReference type="Pfam" id="PF07690">
    <property type="entry name" value="MFS_1"/>
    <property type="match status" value="1"/>
</dbReference>
<dbReference type="EMBL" id="LROM01000082">
    <property type="protein sequence ID" value="OFA00722.1"/>
    <property type="molecule type" value="Genomic_DNA"/>
</dbReference>
<dbReference type="GO" id="GO:0015134">
    <property type="term" value="F:hexuronate transmembrane transporter activity"/>
    <property type="evidence" value="ECO:0007669"/>
    <property type="project" value="TreeGrafter"/>
</dbReference>
<evidence type="ECO:0000256" key="2">
    <source>
        <dbReference type="ARBA" id="ARBA00022692"/>
    </source>
</evidence>
<dbReference type="InterPro" id="IPR036259">
    <property type="entry name" value="MFS_trans_sf"/>
</dbReference>
<feature type="domain" description="Major facilitator superfamily (MFS) profile" evidence="6">
    <location>
        <begin position="23"/>
        <end position="462"/>
    </location>
</feature>
<keyword evidence="8" id="KW-1185">Reference proteome</keyword>
<gene>
    <name evidence="7" type="primary">exuT_2</name>
    <name evidence="7" type="ORF">DUPY_23740</name>
</gene>
<dbReference type="GO" id="GO:0016020">
    <property type="term" value="C:membrane"/>
    <property type="evidence" value="ECO:0007669"/>
    <property type="project" value="UniProtKB-SubCell"/>
</dbReference>
<comment type="subcellular location">
    <subcellularLocation>
        <location evidence="1">Membrane</location>
        <topology evidence="1">Multi-pass membrane protein</topology>
    </subcellularLocation>
</comment>
<organism evidence="7 8">
    <name type="scientific">Duganella phyllosphaerae</name>
    <dbReference type="NCBI Taxonomy" id="762836"/>
    <lineage>
        <taxon>Bacteria</taxon>
        <taxon>Pseudomonadati</taxon>
        <taxon>Pseudomonadota</taxon>
        <taxon>Betaproteobacteria</taxon>
        <taxon>Burkholderiales</taxon>
        <taxon>Oxalobacteraceae</taxon>
        <taxon>Telluria group</taxon>
        <taxon>Duganella</taxon>
    </lineage>
</organism>
<proteinExistence type="predicted"/>
<sequence length="467" mass="51079">MNLSEPVNPQSVGQAVGKYRWTICALLFFATTINYLDRQVLSLLAPDLSREFGWTNTDYANIAAAFQFVYAVSMLLAGRVVDRIGTKTAYIVAIVIWSLGAILHAFAVPMGEGIAVVAGAFGLVLVPSIIGFMVSRALLAIGEAGNFPAAIKATAEYFPKKERSFATGIFNSGANVGAILAPISVPLIASVWGWQWAFIIIGAVGFFWMALWIWLYDKPEQQKRMSAAELAYIRSDQVVKVETTEEASAAAARKTSWFQLLKYPQTWAFAFGKFMTDGVWWFFLFWLPTYLSAQYGMKGDAIIVPLAVLYSMTMIGSIGGGWFPSYFMARGYAPYDGRMRAMFVIALFPLLVLLAQPLGSISFWVPVILIGMGASAHQAWSANIFTTVSDMFPQKAVASVVGIGGMAGGIGGVLLTKLGGWVFDHYKAVNDIYTGYMIMFAICAVAYLAAWSVMKILVPRHKEITDL</sequence>
<protein>
    <submittedName>
        <fullName evidence="7">Hexuronate transporter</fullName>
    </submittedName>
</protein>
<dbReference type="SUPFAM" id="SSF103473">
    <property type="entry name" value="MFS general substrate transporter"/>
    <property type="match status" value="1"/>
</dbReference>
<dbReference type="Gene3D" id="1.20.1250.20">
    <property type="entry name" value="MFS general substrate transporter like domains"/>
    <property type="match status" value="2"/>
</dbReference>
<feature type="transmembrane region" description="Helical" evidence="5">
    <location>
        <begin position="169"/>
        <end position="189"/>
    </location>
</feature>